<evidence type="ECO:0000256" key="3">
    <source>
        <dbReference type="SAM" id="Coils"/>
    </source>
</evidence>
<feature type="compositionally biased region" description="Low complexity" evidence="4">
    <location>
        <begin position="331"/>
        <end position="344"/>
    </location>
</feature>
<feature type="compositionally biased region" description="Polar residues" evidence="4">
    <location>
        <begin position="345"/>
        <end position="357"/>
    </location>
</feature>
<evidence type="ECO:0000256" key="1">
    <source>
        <dbReference type="ARBA" id="ARBA00023015"/>
    </source>
</evidence>
<feature type="compositionally biased region" description="Basic residues" evidence="4">
    <location>
        <begin position="102"/>
        <end position="112"/>
    </location>
</feature>
<dbReference type="PANTHER" id="PTHR35213">
    <property type="entry name" value="RING-TYPE DOMAIN-CONTAINING PROTEIN-RELATED"/>
    <property type="match status" value="1"/>
</dbReference>
<organism evidence="6 7">
    <name type="scientific">Fragilariopsis cylindrus CCMP1102</name>
    <dbReference type="NCBI Taxonomy" id="635003"/>
    <lineage>
        <taxon>Eukaryota</taxon>
        <taxon>Sar</taxon>
        <taxon>Stramenopiles</taxon>
        <taxon>Ochrophyta</taxon>
        <taxon>Bacillariophyta</taxon>
        <taxon>Bacillariophyceae</taxon>
        <taxon>Bacillariophycidae</taxon>
        <taxon>Bacillariales</taxon>
        <taxon>Bacillariaceae</taxon>
        <taxon>Fragilariopsis</taxon>
    </lineage>
</organism>
<feature type="compositionally biased region" description="Polar residues" evidence="4">
    <location>
        <begin position="841"/>
        <end position="871"/>
    </location>
</feature>
<accession>A0A1E7FV83</accession>
<proteinExistence type="predicted"/>
<dbReference type="Proteomes" id="UP000095751">
    <property type="component" value="Unassembled WGS sequence"/>
</dbReference>
<dbReference type="OrthoDB" id="47272at2759"/>
<dbReference type="PANTHER" id="PTHR35213:SF3">
    <property type="entry name" value="MYB-LIKE DOMAIN-CONTAINING PROTEIN"/>
    <property type="match status" value="1"/>
</dbReference>
<reference evidence="6 7" key="1">
    <citation type="submission" date="2016-09" db="EMBL/GenBank/DDBJ databases">
        <title>Extensive genetic diversity and differential bi-allelic expression allows diatom success in the polar Southern Ocean.</title>
        <authorList>
            <consortium name="DOE Joint Genome Institute"/>
            <person name="Mock T."/>
            <person name="Otillar R.P."/>
            <person name="Strauss J."/>
            <person name="Dupont C."/>
            <person name="Frickenhaus S."/>
            <person name="Maumus F."/>
            <person name="Mcmullan M."/>
            <person name="Sanges R."/>
            <person name="Schmutz J."/>
            <person name="Toseland A."/>
            <person name="Valas R."/>
            <person name="Veluchamy A."/>
            <person name="Ward B.J."/>
            <person name="Allen A."/>
            <person name="Barry K."/>
            <person name="Falciatore A."/>
            <person name="Ferrante M."/>
            <person name="Fortunato A.E."/>
            <person name="Gloeckner G."/>
            <person name="Gruber A."/>
            <person name="Hipkin R."/>
            <person name="Janech M."/>
            <person name="Kroth P."/>
            <person name="Leese F."/>
            <person name="Lindquist E."/>
            <person name="Lyon B.R."/>
            <person name="Martin J."/>
            <person name="Mayer C."/>
            <person name="Parker M."/>
            <person name="Quesneville H."/>
            <person name="Raymond J."/>
            <person name="Uhlig C."/>
            <person name="Valentin K.U."/>
            <person name="Worden A.Z."/>
            <person name="Armbrust E.V."/>
            <person name="Bowler C."/>
            <person name="Green B."/>
            <person name="Moulton V."/>
            <person name="Van Oosterhout C."/>
            <person name="Grigoriev I."/>
        </authorList>
    </citation>
    <scope>NUCLEOTIDE SEQUENCE [LARGE SCALE GENOMIC DNA]</scope>
    <source>
        <strain evidence="6 7">CCMP1102</strain>
    </source>
</reference>
<dbReference type="KEGG" id="fcy:FRACYDRAFT_258906"/>
<dbReference type="InParanoid" id="A0A1E7FV83"/>
<gene>
    <name evidence="6" type="ORF">FRACYDRAFT_258906</name>
</gene>
<evidence type="ECO:0000313" key="7">
    <source>
        <dbReference type="Proteomes" id="UP000095751"/>
    </source>
</evidence>
<evidence type="ECO:0000256" key="4">
    <source>
        <dbReference type="SAM" id="MobiDB-lite"/>
    </source>
</evidence>
<dbReference type="AlphaFoldDB" id="A0A1E7FV83"/>
<protein>
    <recommendedName>
        <fullName evidence="5">Transcription factor MYC/MYB N-terminal domain-containing protein</fullName>
    </recommendedName>
</protein>
<feature type="compositionally biased region" description="Polar residues" evidence="4">
    <location>
        <begin position="883"/>
        <end position="893"/>
    </location>
</feature>
<evidence type="ECO:0000256" key="2">
    <source>
        <dbReference type="ARBA" id="ARBA00023163"/>
    </source>
</evidence>
<dbReference type="Pfam" id="PF14215">
    <property type="entry name" value="bHLH-MYC_N"/>
    <property type="match status" value="1"/>
</dbReference>
<name>A0A1E7FV83_9STRA</name>
<feature type="region of interest" description="Disordered" evidence="4">
    <location>
        <begin position="96"/>
        <end position="118"/>
    </location>
</feature>
<keyword evidence="7" id="KW-1185">Reference proteome</keyword>
<sequence length="930" mass="103397">MESCRPTCKLCKSPCCDLRLLGCGCTIHARCIPMKLVLDLQEGTKQSVSILPAANVSQNSTCPICYSGVVNGILLEPLCFDDVDRAVSLKRDELPSSGTMQHHLHKQNSRKHAREEEDHEIDAESPYLLLSNSNSCSISCSGLSRGQQRTGRWTNEESALVDFLVTAFDQGLLPLPHGIKLNEFLGDMLLCKSSRLTKKMKNAKLSTRSFALGKSCLQFTISDREQLSKLQDDFLSSLPSESLRLVLKMNLTKQWRTHFYNICLQVGYSYLHEKEWTTSLQEMESRAKKAEEVIRRLRRRKMGLSQQIDRGSFVNPNSMVEDTKTDFATSASTATTPTNTTHSSIVSNDQKSLTAPSSEEEGPNLKDDEERAFFSTLNSITKRPRTLSTDFSVSSVGNQGRLRSFSEDFDALLDVLTEETPTEGSDAFKGNTSSPDEKSSSKFDFTKPLLEAVVTYMETKNISFHHSDLWVPSFSPSGENNVGQSKPVDVDQLMLYHAGYASRRDINNTSVNMLHEFGEYSSYFSFEPGKGLPGRVYASGVASWEHDVNDMDPKLFGRVEGAELYGVKTALAIPLNTALVGRIVVILYSCENIPEDSSLTQDLAAEFAKYSPEPKWKVTADSNAASAVSKTDELSMKLIMPSLKQDDPSCFSQHSPYQGLQSTNYSQLASNMGYNTTRTMCSEVNDDREDHQLANFLDKNMPPASSSLSDGQISSLTDSNTLRPYFLSFRLLLLRPSIERTSRENEIIGILKQSSRAYLSENRRDAKELAKLIVKDWVCLKSTYSLQKVDTQQKEPYKSEGSIISMAAMPPPQTITSTAVELYQHAHPSIQQRERQLSMERCQTPSSGSSIHSQGDNDLSSIQPYNSTAQLFVSDPSEKPSCPSISPSPTLSKMTIDHKRYLPQTTSLNSTQYTNTSGAATDNLNAKSTF</sequence>
<evidence type="ECO:0000313" key="6">
    <source>
        <dbReference type="EMBL" id="OEU22061.1"/>
    </source>
</evidence>
<keyword evidence="3" id="KW-0175">Coiled coil</keyword>
<dbReference type="EMBL" id="KV784353">
    <property type="protein sequence ID" value="OEU22061.1"/>
    <property type="molecule type" value="Genomic_DNA"/>
</dbReference>
<feature type="region of interest" description="Disordered" evidence="4">
    <location>
        <begin position="827"/>
        <end position="893"/>
    </location>
</feature>
<feature type="coiled-coil region" evidence="3">
    <location>
        <begin position="273"/>
        <end position="307"/>
    </location>
</feature>
<feature type="region of interest" description="Disordered" evidence="4">
    <location>
        <begin position="331"/>
        <end position="369"/>
    </location>
</feature>
<keyword evidence="2" id="KW-0804">Transcription</keyword>
<feature type="region of interest" description="Disordered" evidence="4">
    <location>
        <begin position="420"/>
        <end position="441"/>
    </location>
</feature>
<dbReference type="InterPro" id="IPR025610">
    <property type="entry name" value="MYC/MYB_N"/>
</dbReference>
<evidence type="ECO:0000259" key="5">
    <source>
        <dbReference type="Pfam" id="PF14215"/>
    </source>
</evidence>
<feature type="region of interest" description="Disordered" evidence="4">
    <location>
        <begin position="906"/>
        <end position="930"/>
    </location>
</feature>
<feature type="domain" description="Transcription factor MYC/MYB N-terminal" evidence="5">
    <location>
        <begin position="520"/>
        <end position="605"/>
    </location>
</feature>
<keyword evidence="1" id="KW-0805">Transcription regulation</keyword>